<evidence type="ECO:0000313" key="2">
    <source>
        <dbReference type="Proteomes" id="UP000219338"/>
    </source>
</evidence>
<organism evidence="1 2">
    <name type="scientific">Armillaria ostoyae</name>
    <name type="common">Armillaria root rot fungus</name>
    <dbReference type="NCBI Taxonomy" id="47428"/>
    <lineage>
        <taxon>Eukaryota</taxon>
        <taxon>Fungi</taxon>
        <taxon>Dikarya</taxon>
        <taxon>Basidiomycota</taxon>
        <taxon>Agaricomycotina</taxon>
        <taxon>Agaricomycetes</taxon>
        <taxon>Agaricomycetidae</taxon>
        <taxon>Agaricales</taxon>
        <taxon>Marasmiineae</taxon>
        <taxon>Physalacriaceae</taxon>
        <taxon>Armillaria</taxon>
    </lineage>
</organism>
<dbReference type="Proteomes" id="UP000219338">
    <property type="component" value="Unassembled WGS sequence"/>
</dbReference>
<keyword evidence="2" id="KW-1185">Reference proteome</keyword>
<name>A0A284RD44_ARMOS</name>
<sequence>MKESWSILIISSPWDPGCVTNLEYVNSRCSLQLLTRHQRAARILRIYSLQDTTHTLCGIGLPVALLPVAVLGEYFEYRKRLKVHVFVDVEVGADAARYAKPRIHG</sequence>
<proteinExistence type="predicted"/>
<accession>A0A284RD44</accession>
<dbReference type="AlphaFoldDB" id="A0A284RD44"/>
<reference evidence="2" key="1">
    <citation type="journal article" date="2017" name="Nat. Ecol. Evol.">
        <title>Genome expansion and lineage-specific genetic innovations in the forest pathogenic fungi Armillaria.</title>
        <authorList>
            <person name="Sipos G."/>
            <person name="Prasanna A.N."/>
            <person name="Walter M.C."/>
            <person name="O'Connor E."/>
            <person name="Balint B."/>
            <person name="Krizsan K."/>
            <person name="Kiss B."/>
            <person name="Hess J."/>
            <person name="Varga T."/>
            <person name="Slot J."/>
            <person name="Riley R."/>
            <person name="Boka B."/>
            <person name="Rigling D."/>
            <person name="Barry K."/>
            <person name="Lee J."/>
            <person name="Mihaltcheva S."/>
            <person name="LaButti K."/>
            <person name="Lipzen A."/>
            <person name="Waldron R."/>
            <person name="Moloney N.M."/>
            <person name="Sperisen C."/>
            <person name="Kredics L."/>
            <person name="Vagvoelgyi C."/>
            <person name="Patrignani A."/>
            <person name="Fitzpatrick D."/>
            <person name="Nagy I."/>
            <person name="Doyle S."/>
            <person name="Anderson J.B."/>
            <person name="Grigoriev I.V."/>
            <person name="Gueldener U."/>
            <person name="Muensterkoetter M."/>
            <person name="Nagy L.G."/>
        </authorList>
    </citation>
    <scope>NUCLEOTIDE SEQUENCE [LARGE SCALE GENOMIC DNA]</scope>
    <source>
        <strain evidence="2">C18/9</strain>
    </source>
</reference>
<gene>
    <name evidence="1" type="ORF">ARMOST_10016</name>
</gene>
<protein>
    <submittedName>
        <fullName evidence="1">Uncharacterized protein</fullName>
    </submittedName>
</protein>
<evidence type="ECO:0000313" key="1">
    <source>
        <dbReference type="EMBL" id="SJL06674.1"/>
    </source>
</evidence>
<dbReference type="EMBL" id="FUEG01000007">
    <property type="protein sequence ID" value="SJL06674.1"/>
    <property type="molecule type" value="Genomic_DNA"/>
</dbReference>